<feature type="region of interest" description="Disordered" evidence="1">
    <location>
        <begin position="1"/>
        <end position="75"/>
    </location>
</feature>
<evidence type="ECO:0000313" key="3">
    <source>
        <dbReference type="Proteomes" id="UP001054889"/>
    </source>
</evidence>
<name>A0AAV5EIG8_ELECO</name>
<dbReference type="Proteomes" id="UP001054889">
    <property type="component" value="Unassembled WGS sequence"/>
</dbReference>
<dbReference type="InterPro" id="IPR040306">
    <property type="entry name" value="Os02g0753200-like"/>
</dbReference>
<sequence>MSLALLEGYSSAEDDESAGGAGLELSESGNSSAEEAGSDGDEASAPPKPASKPARRRPNPKVGDAGGGGDSSLPSALEAFADVSGPPDFLRHRVAEPREATEALGVLSTAARRREASIHLLDSSIEAVNDTASDHKSYIDSISAKTSAVVVAKPQLVAIRERVTTNPSGSVTSSSVDGKRVIGAANPGPEDAADLLRMCLQCGVPKTYSHARGMVCPQCGDRPAQTKEPEKKKGSTVKDKEKVKRMRGQSSHASWKSETEMALRQQFD</sequence>
<reference evidence="2" key="1">
    <citation type="journal article" date="2018" name="DNA Res.">
        <title>Multiple hybrid de novo genome assembly of finger millet, an orphan allotetraploid crop.</title>
        <authorList>
            <person name="Hatakeyama M."/>
            <person name="Aluri S."/>
            <person name="Balachadran M.T."/>
            <person name="Sivarajan S.R."/>
            <person name="Patrignani A."/>
            <person name="Gruter S."/>
            <person name="Poveda L."/>
            <person name="Shimizu-Inatsugi R."/>
            <person name="Baeten J."/>
            <person name="Francoijs K.J."/>
            <person name="Nataraja K.N."/>
            <person name="Reddy Y.A.N."/>
            <person name="Phadnis S."/>
            <person name="Ravikumar R.L."/>
            <person name="Schlapbach R."/>
            <person name="Sreeman S.M."/>
            <person name="Shimizu K.K."/>
        </authorList>
    </citation>
    <scope>NUCLEOTIDE SEQUENCE</scope>
</reference>
<feature type="compositionally biased region" description="Basic and acidic residues" evidence="1">
    <location>
        <begin position="255"/>
        <end position="268"/>
    </location>
</feature>
<reference evidence="2" key="2">
    <citation type="submission" date="2021-12" db="EMBL/GenBank/DDBJ databases">
        <title>Resequencing data analysis of finger millet.</title>
        <authorList>
            <person name="Hatakeyama M."/>
            <person name="Aluri S."/>
            <person name="Balachadran M.T."/>
            <person name="Sivarajan S.R."/>
            <person name="Poveda L."/>
            <person name="Shimizu-Inatsugi R."/>
            <person name="Schlapbach R."/>
            <person name="Sreeman S.M."/>
            <person name="Shimizu K.K."/>
        </authorList>
    </citation>
    <scope>NUCLEOTIDE SEQUENCE</scope>
</reference>
<gene>
    <name evidence="2" type="primary">gb09866</name>
    <name evidence="2" type="ORF">PR202_gb09866</name>
</gene>
<protein>
    <submittedName>
        <fullName evidence="2">Uncharacterized protein</fullName>
    </submittedName>
</protein>
<evidence type="ECO:0000256" key="1">
    <source>
        <dbReference type="SAM" id="MobiDB-lite"/>
    </source>
</evidence>
<accession>A0AAV5EIG8</accession>
<keyword evidence="3" id="KW-1185">Reference proteome</keyword>
<organism evidence="2 3">
    <name type="scientific">Eleusine coracana subsp. coracana</name>
    <dbReference type="NCBI Taxonomy" id="191504"/>
    <lineage>
        <taxon>Eukaryota</taxon>
        <taxon>Viridiplantae</taxon>
        <taxon>Streptophyta</taxon>
        <taxon>Embryophyta</taxon>
        <taxon>Tracheophyta</taxon>
        <taxon>Spermatophyta</taxon>
        <taxon>Magnoliopsida</taxon>
        <taxon>Liliopsida</taxon>
        <taxon>Poales</taxon>
        <taxon>Poaceae</taxon>
        <taxon>PACMAD clade</taxon>
        <taxon>Chloridoideae</taxon>
        <taxon>Cynodonteae</taxon>
        <taxon>Eleusininae</taxon>
        <taxon>Eleusine</taxon>
    </lineage>
</organism>
<feature type="compositionally biased region" description="Basic and acidic residues" evidence="1">
    <location>
        <begin position="224"/>
        <end position="242"/>
    </location>
</feature>
<dbReference type="PANTHER" id="PTHR35321:SF1">
    <property type="entry name" value="OS02G0753200 PROTEIN"/>
    <property type="match status" value="1"/>
</dbReference>
<feature type="compositionally biased region" description="Low complexity" evidence="1">
    <location>
        <begin position="23"/>
        <end position="35"/>
    </location>
</feature>
<proteinExistence type="predicted"/>
<dbReference type="PANTHER" id="PTHR35321">
    <property type="entry name" value="OS02G0753200 PROTEIN"/>
    <property type="match status" value="1"/>
</dbReference>
<feature type="region of interest" description="Disordered" evidence="1">
    <location>
        <begin position="220"/>
        <end position="268"/>
    </location>
</feature>
<dbReference type="AlphaFoldDB" id="A0AAV5EIG8"/>
<comment type="caution">
    <text evidence="2">The sequence shown here is derived from an EMBL/GenBank/DDBJ whole genome shotgun (WGS) entry which is preliminary data.</text>
</comment>
<evidence type="ECO:0000313" key="2">
    <source>
        <dbReference type="EMBL" id="GJN22311.1"/>
    </source>
</evidence>
<dbReference type="EMBL" id="BQKI01000075">
    <property type="protein sequence ID" value="GJN22311.1"/>
    <property type="molecule type" value="Genomic_DNA"/>
</dbReference>